<evidence type="ECO:0000313" key="10">
    <source>
        <dbReference type="EMBL" id="GBM17876.1"/>
    </source>
</evidence>
<dbReference type="PROSITE" id="PS51410">
    <property type="entry name" value="BH4_AAA_HYDROXYL_2"/>
    <property type="match status" value="1"/>
</dbReference>
<dbReference type="InterPro" id="IPR036329">
    <property type="entry name" value="Aro-AA_hydroxylase_C_sf"/>
</dbReference>
<evidence type="ECO:0000256" key="7">
    <source>
        <dbReference type="ARBA" id="ARBA00023033"/>
    </source>
</evidence>
<dbReference type="InterPro" id="IPR001273">
    <property type="entry name" value="ArAA_hydroxylase"/>
</dbReference>
<dbReference type="CDD" id="cd04904">
    <property type="entry name" value="ACT_AAAH"/>
    <property type="match status" value="1"/>
</dbReference>
<dbReference type="PROSITE" id="PS51671">
    <property type="entry name" value="ACT"/>
    <property type="match status" value="1"/>
</dbReference>
<dbReference type="Pfam" id="PF01842">
    <property type="entry name" value="ACT"/>
    <property type="match status" value="1"/>
</dbReference>
<evidence type="ECO:0000313" key="11">
    <source>
        <dbReference type="Proteomes" id="UP000499080"/>
    </source>
</evidence>
<evidence type="ECO:0000256" key="4">
    <source>
        <dbReference type="ARBA" id="ARBA00022723"/>
    </source>
</evidence>
<dbReference type="InterPro" id="IPR036951">
    <property type="entry name" value="ArAA_hydroxylase_sf"/>
</dbReference>
<dbReference type="EC" id="1.14.16.1" evidence="3"/>
<dbReference type="InterPro" id="IPR045865">
    <property type="entry name" value="ACT-like_dom_sf"/>
</dbReference>
<evidence type="ECO:0000259" key="8">
    <source>
        <dbReference type="PROSITE" id="PS51410"/>
    </source>
</evidence>
<keyword evidence="4" id="KW-0479">Metal-binding</keyword>
<name>A0A4Y2DPC0_ARAVE</name>
<evidence type="ECO:0000259" key="9">
    <source>
        <dbReference type="PROSITE" id="PS51671"/>
    </source>
</evidence>
<gene>
    <name evidence="10" type="primary">Hn_1</name>
    <name evidence="10" type="ORF">AVEN_260194_1</name>
</gene>
<reference evidence="10 11" key="1">
    <citation type="journal article" date="2019" name="Sci. Rep.">
        <title>Orb-weaving spider Araneus ventricosus genome elucidates the spidroin gene catalogue.</title>
        <authorList>
            <person name="Kono N."/>
            <person name="Nakamura H."/>
            <person name="Ohtoshi R."/>
            <person name="Moran D.A.P."/>
            <person name="Shinohara A."/>
            <person name="Yoshida Y."/>
            <person name="Fujiwara M."/>
            <person name="Mori M."/>
            <person name="Tomita M."/>
            <person name="Arakawa K."/>
        </authorList>
    </citation>
    <scope>NUCLEOTIDE SEQUENCE [LARGE SCALE GENOMIC DNA]</scope>
</reference>
<keyword evidence="6" id="KW-0408">Iron</keyword>
<organism evidence="10 11">
    <name type="scientific">Araneus ventricosus</name>
    <name type="common">Orbweaver spider</name>
    <name type="synonym">Epeira ventricosa</name>
    <dbReference type="NCBI Taxonomy" id="182803"/>
    <lineage>
        <taxon>Eukaryota</taxon>
        <taxon>Metazoa</taxon>
        <taxon>Ecdysozoa</taxon>
        <taxon>Arthropoda</taxon>
        <taxon>Chelicerata</taxon>
        <taxon>Arachnida</taxon>
        <taxon>Araneae</taxon>
        <taxon>Araneomorphae</taxon>
        <taxon>Entelegynae</taxon>
        <taxon>Araneoidea</taxon>
        <taxon>Araneidae</taxon>
        <taxon>Araneus</taxon>
    </lineage>
</organism>
<dbReference type="SUPFAM" id="SSF56534">
    <property type="entry name" value="Aromatic aminoacid monoxygenases, catalytic and oligomerization domains"/>
    <property type="match status" value="1"/>
</dbReference>
<keyword evidence="7" id="KW-0503">Monooxygenase</keyword>
<dbReference type="GO" id="GO:0004505">
    <property type="term" value="F:phenylalanine 4-monooxygenase activity"/>
    <property type="evidence" value="ECO:0007669"/>
    <property type="project" value="UniProtKB-EC"/>
</dbReference>
<keyword evidence="11" id="KW-1185">Reference proteome</keyword>
<accession>A0A4Y2DPC0</accession>
<evidence type="ECO:0000256" key="3">
    <source>
        <dbReference type="ARBA" id="ARBA00011995"/>
    </source>
</evidence>
<dbReference type="InterPro" id="IPR002912">
    <property type="entry name" value="ACT_dom"/>
</dbReference>
<dbReference type="EMBL" id="BGPR01000395">
    <property type="protein sequence ID" value="GBM17876.1"/>
    <property type="molecule type" value="Genomic_DNA"/>
</dbReference>
<keyword evidence="5" id="KW-0560">Oxidoreductase</keyword>
<dbReference type="SUPFAM" id="SSF55021">
    <property type="entry name" value="ACT-like"/>
    <property type="match status" value="1"/>
</dbReference>
<dbReference type="OrthoDB" id="983542at2759"/>
<feature type="domain" description="ACT" evidence="9">
    <location>
        <begin position="71"/>
        <end position="155"/>
    </location>
</feature>
<sequence length="197" mass="22357">MTQQPDDLESEYLPYISGSNAKQKAKANFQVLAKNRRLCSMPSRGWIKQEGRNGEGYSRKESVERNLHTMIILFSLKEEVGALAEALRVFKDNKINLYHIESRSSKRLDDGYEFMVECDTRAGNISQAMDQIREKSIYMTVISTDHKDKAEAVPWFPGKIKDLDKFSNHILTYGSELDADHPVSIGIGISLSTTLHD</sequence>
<evidence type="ECO:0000256" key="6">
    <source>
        <dbReference type="ARBA" id="ARBA00023004"/>
    </source>
</evidence>
<dbReference type="InterPro" id="IPR019774">
    <property type="entry name" value="Aromatic-AA_hydroxylase_C"/>
</dbReference>
<evidence type="ECO:0000256" key="5">
    <source>
        <dbReference type="ARBA" id="ARBA00023002"/>
    </source>
</evidence>
<dbReference type="AlphaFoldDB" id="A0A4Y2DPC0"/>
<comment type="similarity">
    <text evidence="2">Belongs to the biopterin-dependent aromatic amino acid hydroxylase family.</text>
</comment>
<proteinExistence type="inferred from homology"/>
<dbReference type="PANTHER" id="PTHR11473">
    <property type="entry name" value="AROMATIC AMINO ACID HYDROXYLASE"/>
    <property type="match status" value="1"/>
</dbReference>
<dbReference type="PANTHER" id="PTHR11473:SF24">
    <property type="entry name" value="PHENYLALANINE-4-HYDROXYLASE"/>
    <property type="match status" value="1"/>
</dbReference>
<protein>
    <recommendedName>
        <fullName evidence="3">phenylalanine 4-monooxygenase</fullName>
        <ecNumber evidence="3">1.14.16.1</ecNumber>
    </recommendedName>
</protein>
<dbReference type="Proteomes" id="UP000499080">
    <property type="component" value="Unassembled WGS sequence"/>
</dbReference>
<evidence type="ECO:0000256" key="2">
    <source>
        <dbReference type="ARBA" id="ARBA00009712"/>
    </source>
</evidence>
<dbReference type="Pfam" id="PF00351">
    <property type="entry name" value="Biopterin_H"/>
    <property type="match status" value="1"/>
</dbReference>
<feature type="domain" description="Biopterin-dependent aromatic amino acid hydroxylase family profile" evidence="8">
    <location>
        <begin position="141"/>
        <end position="197"/>
    </location>
</feature>
<dbReference type="Gene3D" id="1.10.800.10">
    <property type="entry name" value="Aromatic amino acid hydroxylase"/>
    <property type="match status" value="1"/>
</dbReference>
<dbReference type="GO" id="GO:0005506">
    <property type="term" value="F:iron ion binding"/>
    <property type="evidence" value="ECO:0007669"/>
    <property type="project" value="InterPro"/>
</dbReference>
<comment type="caution">
    <text evidence="10">The sequence shown here is derived from an EMBL/GenBank/DDBJ whole genome shotgun (WGS) entry which is preliminary data.</text>
</comment>
<evidence type="ECO:0000256" key="1">
    <source>
        <dbReference type="ARBA" id="ARBA00001954"/>
    </source>
</evidence>
<comment type="cofactor">
    <cofactor evidence="1">
        <name>Fe(2+)</name>
        <dbReference type="ChEBI" id="CHEBI:29033"/>
    </cofactor>
</comment>